<organism evidence="1 2">
    <name type="scientific">Hibiscus syriacus</name>
    <name type="common">Rose of Sharon</name>
    <dbReference type="NCBI Taxonomy" id="106335"/>
    <lineage>
        <taxon>Eukaryota</taxon>
        <taxon>Viridiplantae</taxon>
        <taxon>Streptophyta</taxon>
        <taxon>Embryophyta</taxon>
        <taxon>Tracheophyta</taxon>
        <taxon>Spermatophyta</taxon>
        <taxon>Magnoliopsida</taxon>
        <taxon>eudicotyledons</taxon>
        <taxon>Gunneridae</taxon>
        <taxon>Pentapetalae</taxon>
        <taxon>rosids</taxon>
        <taxon>malvids</taxon>
        <taxon>Malvales</taxon>
        <taxon>Malvaceae</taxon>
        <taxon>Malvoideae</taxon>
        <taxon>Hibiscus</taxon>
    </lineage>
</organism>
<evidence type="ECO:0000313" key="2">
    <source>
        <dbReference type="Proteomes" id="UP000436088"/>
    </source>
</evidence>
<keyword evidence="2" id="KW-1185">Reference proteome</keyword>
<comment type="caution">
    <text evidence="1">The sequence shown here is derived from an EMBL/GenBank/DDBJ whole genome shotgun (WGS) entry which is preliminary data.</text>
</comment>
<protein>
    <submittedName>
        <fullName evidence="1">Protein DEFECTIVE IN MERISTEM SILENCING 3</fullName>
    </submittedName>
</protein>
<dbReference type="AlphaFoldDB" id="A0A6A3C4C1"/>
<accession>A0A6A3C4C1</accession>
<dbReference type="EMBL" id="VEPZ02000537">
    <property type="protein sequence ID" value="KAE8723187.1"/>
    <property type="molecule type" value="Genomic_DNA"/>
</dbReference>
<sequence length="433" mass="49077">MQVDLNETSFNSREEMQNGGFSEVKSIMESSEKLQDDLRMLGMKIKQHEDSIKLLKTQKNKLDDNILDMQVLLGKYHSSSSPIENKDQFHLQSEHEITEQILRHEKSAAGILYQLKTHHGPQASHLSLTKDVMGAVATLGKVDDENLNRLFSEYLGVQTMLAIVCKTFEGVKALETFNKDGCIDKTSGLHGIAASIGRSLDGRFIVICLESLRSRLLYLFLIKILFIDDILNRVFYSFAASCRPYAGDFVADDPQRRLDLLKPRLPNGECPAGFLGFAVNMIHVDSSNLSFVTASGEGLRETLFYNMFSCLQVYRTRAEMVLALPCISEGAVSLDGGIIRSNGVFSLGTREEVDVRFPKTSIMSEELQSYNETEKRMKETRWQKEKLDEDIKRELALLNHAKFNFEIKKQDFVKFLAQSSSYATQHQFQAARR</sequence>
<proteinExistence type="predicted"/>
<name>A0A6A3C4C1_HIBSY</name>
<gene>
    <name evidence="1" type="ORF">F3Y22_tig00012724pilonHSYRG00011</name>
</gene>
<dbReference type="PANTHER" id="PTHR33566">
    <property type="entry name" value="EN/SPM-LIKE TRANSPOSON-RELATED"/>
    <property type="match status" value="1"/>
</dbReference>
<evidence type="ECO:0000313" key="1">
    <source>
        <dbReference type="EMBL" id="KAE8723187.1"/>
    </source>
</evidence>
<dbReference type="PANTHER" id="PTHR33566:SF6">
    <property type="entry name" value="PROTEIN DEFECTIVE IN MERISTEM SILENCING 3"/>
    <property type="match status" value="1"/>
</dbReference>
<dbReference type="Proteomes" id="UP000436088">
    <property type="component" value="Unassembled WGS sequence"/>
</dbReference>
<reference evidence="1" key="1">
    <citation type="submission" date="2019-09" db="EMBL/GenBank/DDBJ databases">
        <title>Draft genome information of white flower Hibiscus syriacus.</title>
        <authorList>
            <person name="Kim Y.-M."/>
        </authorList>
    </citation>
    <scope>NUCLEOTIDE SEQUENCE [LARGE SCALE GENOMIC DNA]</scope>
    <source>
        <strain evidence="1">YM2019G1</strain>
    </source>
</reference>